<evidence type="ECO:0000313" key="1">
    <source>
        <dbReference type="EMBL" id="MBB5918457.1"/>
    </source>
</evidence>
<comment type="caution">
    <text evidence="1">The sequence shown here is derived from an EMBL/GenBank/DDBJ whole genome shotgun (WGS) entry which is preliminary data.</text>
</comment>
<evidence type="ECO:0000313" key="2">
    <source>
        <dbReference type="Proteomes" id="UP000540412"/>
    </source>
</evidence>
<dbReference type="Proteomes" id="UP000540412">
    <property type="component" value="Unassembled WGS sequence"/>
</dbReference>
<proteinExistence type="predicted"/>
<dbReference type="AlphaFoldDB" id="A0A7W9PLP6"/>
<gene>
    <name evidence="1" type="ORF">BJY24_007369</name>
</gene>
<dbReference type="EMBL" id="JACHIT010000002">
    <property type="protein sequence ID" value="MBB5918457.1"/>
    <property type="molecule type" value="Genomic_DNA"/>
</dbReference>
<reference evidence="1 2" key="1">
    <citation type="submission" date="2020-08" db="EMBL/GenBank/DDBJ databases">
        <title>Sequencing the genomes of 1000 actinobacteria strains.</title>
        <authorList>
            <person name="Klenk H.-P."/>
        </authorList>
    </citation>
    <scope>NUCLEOTIDE SEQUENCE [LARGE SCALE GENOMIC DNA]</scope>
    <source>
        <strain evidence="1 2">DSM 43582</strain>
    </source>
</reference>
<accession>A0A7W9PLP6</accession>
<organism evidence="1 2">
    <name type="scientific">Nocardia transvalensis</name>
    <dbReference type="NCBI Taxonomy" id="37333"/>
    <lineage>
        <taxon>Bacteria</taxon>
        <taxon>Bacillati</taxon>
        <taxon>Actinomycetota</taxon>
        <taxon>Actinomycetes</taxon>
        <taxon>Mycobacteriales</taxon>
        <taxon>Nocardiaceae</taxon>
        <taxon>Nocardia</taxon>
    </lineage>
</organism>
<dbReference type="RefSeq" id="WP_040753500.1">
    <property type="nucleotide sequence ID" value="NZ_JACHIT010000002.1"/>
</dbReference>
<sequence length="79" mass="8995">MPHTIRNPTVAAEQHRELIEEFHALIAKHPEAEGKFVLAHLPEGPREHSPETPPIVWECEPTDFGLDCRPVILEVEPRC</sequence>
<name>A0A7W9PLP6_9NOCA</name>
<keyword evidence="2" id="KW-1185">Reference proteome</keyword>
<protein>
    <submittedName>
        <fullName evidence="1">Uncharacterized protein</fullName>
    </submittedName>
</protein>